<dbReference type="Pfam" id="PF09626">
    <property type="entry name" value="DHC"/>
    <property type="match status" value="1"/>
</dbReference>
<accession>A0ABT5J082</accession>
<keyword evidence="3" id="KW-1185">Reference proteome</keyword>
<organism evidence="2 3">
    <name type="scientific">Vogesella aquatica</name>
    <dbReference type="NCBI Taxonomy" id="2984206"/>
    <lineage>
        <taxon>Bacteria</taxon>
        <taxon>Pseudomonadati</taxon>
        <taxon>Pseudomonadota</taxon>
        <taxon>Betaproteobacteria</taxon>
        <taxon>Neisseriales</taxon>
        <taxon>Chromobacteriaceae</taxon>
        <taxon>Vogesella</taxon>
    </lineage>
</organism>
<comment type="caution">
    <text evidence="2">The sequence shown here is derived from an EMBL/GenBank/DDBJ whole genome shotgun (WGS) entry which is preliminary data.</text>
</comment>
<feature type="chain" id="PRO_5045407423" evidence="1">
    <location>
        <begin position="22"/>
        <end position="166"/>
    </location>
</feature>
<keyword evidence="1" id="KW-0732">Signal</keyword>
<proteinExistence type="predicted"/>
<reference evidence="2 3" key="1">
    <citation type="submission" date="2023-01" db="EMBL/GenBank/DDBJ databases">
        <title>Novel species of the genus Vogesella isolated from rivers.</title>
        <authorList>
            <person name="Lu H."/>
        </authorList>
    </citation>
    <scope>NUCLEOTIDE SEQUENCE [LARGE SCALE GENOMIC DNA]</scope>
    <source>
        <strain evidence="2 3">DC21W</strain>
    </source>
</reference>
<feature type="signal peptide" evidence="1">
    <location>
        <begin position="1"/>
        <end position="21"/>
    </location>
</feature>
<evidence type="ECO:0000313" key="3">
    <source>
        <dbReference type="Proteomes" id="UP001219956"/>
    </source>
</evidence>
<evidence type="ECO:0000256" key="1">
    <source>
        <dbReference type="SAM" id="SignalP"/>
    </source>
</evidence>
<sequence>MHHWQKILMMAALMLSGSLYADDDHEGDHHRQPNHTRVKAPAAWQAECGSCHMAYPPGMLPPAAWKKHMDTLRQHYGSNATLDAADEKAIRDFLQLASSENRQPVPTSKPGEPPRITDTRWFQHQHDEIAPAIWKRKSVGSAANCMACHHGAAQGDFDEDSVRIPR</sequence>
<evidence type="ECO:0000313" key="2">
    <source>
        <dbReference type="EMBL" id="MDC7717935.1"/>
    </source>
</evidence>
<dbReference type="InterPro" id="IPR018588">
    <property type="entry name" value="Dihaem_cytochrome-c"/>
</dbReference>
<dbReference type="Proteomes" id="UP001219956">
    <property type="component" value="Unassembled WGS sequence"/>
</dbReference>
<protein>
    <submittedName>
        <fullName evidence="2">Diheme cytochrome c</fullName>
    </submittedName>
</protein>
<gene>
    <name evidence="2" type="ORF">PQU95_12000</name>
</gene>
<name>A0ABT5J082_9NEIS</name>
<dbReference type="EMBL" id="JAQQLF010000014">
    <property type="protein sequence ID" value="MDC7717935.1"/>
    <property type="molecule type" value="Genomic_DNA"/>
</dbReference>
<dbReference type="RefSeq" id="WP_272752243.1">
    <property type="nucleotide sequence ID" value="NZ_JAQQLF010000014.1"/>
</dbReference>